<name>A0A3G1QTP1_9CAUD</name>
<proteinExistence type="predicted"/>
<dbReference type="PANTHER" id="PTHR10133:SF27">
    <property type="entry name" value="DNA POLYMERASE NU"/>
    <property type="match status" value="1"/>
</dbReference>
<evidence type="ECO:0000313" key="5">
    <source>
        <dbReference type="Proteomes" id="UP000267934"/>
    </source>
</evidence>
<dbReference type="SUPFAM" id="SSF56672">
    <property type="entry name" value="DNA/RNA polymerases"/>
    <property type="match status" value="1"/>
</dbReference>
<dbReference type="Gene3D" id="1.10.150.20">
    <property type="entry name" value="5' to 3' exonuclease, C-terminal subdomain"/>
    <property type="match status" value="1"/>
</dbReference>
<dbReference type="KEGG" id="vg:55819090"/>
<dbReference type="Gene3D" id="3.30.420.10">
    <property type="entry name" value="Ribonuclease H-like superfamily/Ribonuclease H"/>
    <property type="match status" value="1"/>
</dbReference>
<dbReference type="InterPro" id="IPR043502">
    <property type="entry name" value="DNA/RNA_pol_sf"/>
</dbReference>
<keyword evidence="5" id="KW-1185">Reference proteome</keyword>
<dbReference type="GeneID" id="55819090"/>
<reference evidence="4 5" key="1">
    <citation type="journal article" date="2018" name="Plant Pathol. J.">
        <title>Characterization of the Lytic Bacteriophage phiEaP-8 Effective against Both Erwinia amylovora and Erwinia pyrifoliae Causing Severe Diseases in Apple and Pear.</title>
        <authorList>
            <person name="Park J."/>
            <person name="Lee G.M."/>
            <person name="Kim D."/>
            <person name="Park D.H."/>
            <person name="Oh C.S."/>
        </authorList>
    </citation>
    <scope>NUCLEOTIDE SEQUENCE [LARGE SCALE GENOMIC DNA]</scope>
</reference>
<dbReference type="EMBL" id="MH160392">
    <property type="protein sequence ID" value="AWN06226.1"/>
    <property type="molecule type" value="Genomic_DNA"/>
</dbReference>
<dbReference type="RefSeq" id="YP_009889590.1">
    <property type="nucleotide sequence ID" value="NC_049510.1"/>
</dbReference>
<evidence type="ECO:0000313" key="4">
    <source>
        <dbReference type="EMBL" id="AWN06226.1"/>
    </source>
</evidence>
<dbReference type="Pfam" id="PF00476">
    <property type="entry name" value="DNA_pol_A"/>
    <property type="match status" value="1"/>
</dbReference>
<dbReference type="GO" id="GO:0003887">
    <property type="term" value="F:DNA-directed DNA polymerase activity"/>
    <property type="evidence" value="ECO:0007669"/>
    <property type="project" value="InterPro"/>
</dbReference>
<keyword evidence="2" id="KW-1194">Viral DNA replication</keyword>
<dbReference type="InterPro" id="IPR001098">
    <property type="entry name" value="DNA-dir_DNA_pol_A_palm_dom"/>
</dbReference>
<dbReference type="GO" id="GO:0006261">
    <property type="term" value="P:DNA-templated DNA replication"/>
    <property type="evidence" value="ECO:0007669"/>
    <property type="project" value="InterPro"/>
</dbReference>
<protein>
    <submittedName>
        <fullName evidence="4">DNA polymerase I</fullName>
    </submittedName>
</protein>
<dbReference type="SUPFAM" id="SSF53098">
    <property type="entry name" value="Ribonuclease H-like"/>
    <property type="match status" value="1"/>
</dbReference>
<dbReference type="Gene3D" id="3.30.70.370">
    <property type="match status" value="1"/>
</dbReference>
<dbReference type="Gene3D" id="1.20.1060.10">
    <property type="entry name" value="Taq DNA Polymerase, Chain T, domain 4"/>
    <property type="match status" value="1"/>
</dbReference>
<dbReference type="InterPro" id="IPR002298">
    <property type="entry name" value="DNA_polymerase_A"/>
</dbReference>
<dbReference type="InterPro" id="IPR012337">
    <property type="entry name" value="RNaseH-like_sf"/>
</dbReference>
<dbReference type="GO" id="GO:0006302">
    <property type="term" value="P:double-strand break repair"/>
    <property type="evidence" value="ECO:0007669"/>
    <property type="project" value="TreeGrafter"/>
</dbReference>
<dbReference type="GO" id="GO:0003677">
    <property type="term" value="F:DNA binding"/>
    <property type="evidence" value="ECO:0007669"/>
    <property type="project" value="InterPro"/>
</dbReference>
<dbReference type="GO" id="GO:0039693">
    <property type="term" value="P:viral DNA genome replication"/>
    <property type="evidence" value="ECO:0007669"/>
    <property type="project" value="UniProtKB-KW"/>
</dbReference>
<dbReference type="PANTHER" id="PTHR10133">
    <property type="entry name" value="DNA POLYMERASE I"/>
    <property type="match status" value="1"/>
</dbReference>
<dbReference type="InterPro" id="IPR036397">
    <property type="entry name" value="RNaseH_sf"/>
</dbReference>
<evidence type="ECO:0000259" key="3">
    <source>
        <dbReference type="SMART" id="SM00482"/>
    </source>
</evidence>
<evidence type="ECO:0000256" key="2">
    <source>
        <dbReference type="ARBA" id="ARBA00023109"/>
    </source>
</evidence>
<dbReference type="Proteomes" id="UP000267934">
    <property type="component" value="Segment"/>
</dbReference>
<feature type="domain" description="DNA-directed DNA polymerase family A palm" evidence="3">
    <location>
        <begin position="605"/>
        <end position="831"/>
    </location>
</feature>
<accession>A0A3G1QTP1</accession>
<dbReference type="SMART" id="SM00482">
    <property type="entry name" value="POLAc"/>
    <property type="match status" value="1"/>
</dbReference>
<evidence type="ECO:0000256" key="1">
    <source>
        <dbReference type="ARBA" id="ARBA00022705"/>
    </source>
</evidence>
<sequence>MQNLIFSEQDNYPVCLLVPQIRKDEIVRHYLTDYGITPDDTMVLTLHYAEGKKKTPMAIMREYITSELVPVWKDFGVEYVICADSDYFKALTKSAKAEANLGYVMDTEYGVKAIYVPNYRAVFYDPEKVTAKIATGMKALVSHVTGQYEKPGENIIHYAAYPKQLHEIEAWLVKLLEMNVPLAIDIEAFSLKHHTAGIGTITFCWNQHEGIAFPVDYKPEEWTDENKGKHYGRNVRNDPVRRMLKAFFQQFLSTGIYHNISYDVYVLIYQLFMKDITDTEGLLDGMDVMLRNWDDTKLITYLATNSCAGNKLSLKEQAQEYAGNYAQDEITDITKIPLDQLLQYNLIDGLSTWYTFNKHRETVVFDQQEEIYQTLFKPAILDIVQMQLTGMPINMEHVCQVDAILTEMCEQSVKVIRGTKLIQEYSYRIAEKWVEKKNAEWKNKRMTVEEAMASKTASVIKAITFNPNSNQQLQDLLFNVLDLPVISLTDSKQPSTDGDTIAALINHTKDPEVLEFLKALQDYKAVDKIITSFIPAMKNAALGPDGWHYLFGNFNLGGTVSGRLSSSDPNLQNLPANVSMAVSAVMLEMFPILAQFTKKGKLSLGKLIKYCFQAPPGWMFAGLDFASLEDRISALTTKDPNKLKVYTDGYDGHCLRAHAYFGEAMPDIDPTSVESINSIEVKYPLMRQDSKAPTFAMTYQGTHHTLMKNCGFPKEKAVLVEDRFKQLYSVSIDWVNKQLDQATIDGYVTVAFGLRVRTPLLKQVIRGTSKTPYEAEAEGRTAGNALGQSWCLLNSRASAEFMGKVRASKHRLDIRPCAHIHDAQYMLIRDDIDAIMFTNEHLVKAVEWQDHPAICHDEVKLGGELSIFYPTWCEEIGIPNHATEDQVFEAIDSAMKAA</sequence>
<keyword evidence="1" id="KW-0235">DNA replication</keyword>
<organism evidence="4 5">
    <name type="scientific">Erwinia phage phiEaP8</name>
    <dbReference type="NCBI Taxonomy" id="2178928"/>
    <lineage>
        <taxon>Viruses</taxon>
        <taxon>Duplodnaviria</taxon>
        <taxon>Heunggongvirae</taxon>
        <taxon>Uroviricota</taxon>
        <taxon>Caudoviricetes</taxon>
        <taxon>Schitoviridae</taxon>
        <taxon>Erskinevirinae</taxon>
        <taxon>Yonginvirus</taxon>
        <taxon>Yonginvirus EaP8</taxon>
    </lineage>
</organism>